<dbReference type="GO" id="GO:0005524">
    <property type="term" value="F:ATP binding"/>
    <property type="evidence" value="ECO:0007669"/>
    <property type="project" value="UniProtKB-UniRule"/>
</dbReference>
<dbReference type="InterPro" id="IPR001650">
    <property type="entry name" value="Helicase_C-like"/>
</dbReference>
<dbReference type="SMART" id="SM00487">
    <property type="entry name" value="DEXDc"/>
    <property type="match status" value="1"/>
</dbReference>
<dbReference type="InterPro" id="IPR003583">
    <property type="entry name" value="Hlx-hairpin-Hlx_DNA-bd_motif"/>
</dbReference>
<evidence type="ECO:0000256" key="6">
    <source>
        <dbReference type="ARBA" id="ARBA00023125"/>
    </source>
</evidence>
<dbReference type="GO" id="GO:0043138">
    <property type="term" value="F:3'-5' DNA helicase activity"/>
    <property type="evidence" value="ECO:0007669"/>
    <property type="project" value="UniProtKB-UniRule"/>
</dbReference>
<evidence type="ECO:0000259" key="12">
    <source>
        <dbReference type="PROSITE" id="PS51194"/>
    </source>
</evidence>
<comment type="subunit">
    <text evidence="10">Monomer.</text>
</comment>
<dbReference type="GO" id="GO:0016887">
    <property type="term" value="F:ATP hydrolysis activity"/>
    <property type="evidence" value="ECO:0007669"/>
    <property type="project" value="RHEA"/>
</dbReference>
<keyword evidence="3 10" id="KW-0378">Hydrolase</keyword>
<evidence type="ECO:0000256" key="8">
    <source>
        <dbReference type="ARBA" id="ARBA00023235"/>
    </source>
</evidence>
<dbReference type="SMART" id="SM00278">
    <property type="entry name" value="HhH1"/>
    <property type="match status" value="2"/>
</dbReference>
<feature type="domain" description="Helicase C-terminal" evidence="12">
    <location>
        <begin position="248"/>
        <end position="447"/>
    </location>
</feature>
<sequence length="745" mass="82991">MSNKDGSVGSMLIKDLPISKEFKDLLNSLGYSTLYPPQQEAIEAGLLDGKSMLIATPTASGKTLIAMIASVRALEHGSKVVYTTPLRALANEKYDEFRLLESLAFNGRSSKVRVMISTGDYDSSGEELGSADIIITTNEKMDSLFRHRASWISDVGLFVFDEVHMLADRERGATLEMMLARTSMSNAQVLALSATVSNAEEIASWLNSILINTEWRPTKLVEGVYSHGLIHYSNGTTTKIATSAYGASIDLAIDALKDEGQALVFAESRKKAVSLALKAAEAIRSMIGDSDKAKIKPYIDELIEKDGNELAERLAEVMGRCVAFHHAGLSPIARRIVEDAFRDRALKILTATPTLAAGVNLPARRVIISSISRYDMEYGANMSITVNEYKQMCGRAGRPKYDTHGEAIIVAGSHDVDELIEHYINGEPEPLRSTLVDERMLRMHVLASIAMSDSISIKDLNDLFAHTLLARQYSARYITPKFESALEYLVVEGLVEELGIGRDGRKNVDRDNDKDEENGNGSRVLRATRFGRRVAMLYIDPETAVLIRDALTRIKRVKDKDLTLALLHLITECPDFYPKLQLRSSDVDEVKMLIDEYGDKFIYEVDEHSISRSLLALYAWIEEYSDKHLLNLGVEPGDMYRMVDSADWLLYSMYELALLLGKKHLLSTIERLRARVEHGVKEELLELVRLEGIGRVRARALYNAGFHDLKSIADASESRLASVRGIGYTLASRIREEASRLLSKK</sequence>
<dbReference type="GO" id="GO:0003677">
    <property type="term" value="F:DNA binding"/>
    <property type="evidence" value="ECO:0007669"/>
    <property type="project" value="UniProtKB-UniRule"/>
</dbReference>
<keyword evidence="8 10" id="KW-0413">Isomerase</keyword>
<dbReference type="PROSITE" id="PS51192">
    <property type="entry name" value="HELICASE_ATP_BIND_1"/>
    <property type="match status" value="1"/>
</dbReference>
<dbReference type="KEGG" id="ncv:NCAV_0869"/>
<dbReference type="Proteomes" id="UP000236248">
    <property type="component" value="Chromosome NCAV"/>
</dbReference>
<dbReference type="PANTHER" id="PTHR47961">
    <property type="entry name" value="DNA POLYMERASE THETA, PUTATIVE (AFU_ORTHOLOGUE AFUA_1G05260)-RELATED"/>
    <property type="match status" value="1"/>
</dbReference>
<dbReference type="InterPro" id="IPR027417">
    <property type="entry name" value="P-loop_NTPase"/>
</dbReference>
<keyword evidence="14" id="KW-1185">Reference proteome</keyword>
<evidence type="ECO:0000313" key="13">
    <source>
        <dbReference type="EMBL" id="SPC34046.1"/>
    </source>
</evidence>
<comment type="similarity">
    <text evidence="10">Belongs to the helicase family. Hel308 subfamily.</text>
</comment>
<evidence type="ECO:0000256" key="5">
    <source>
        <dbReference type="ARBA" id="ARBA00022840"/>
    </source>
</evidence>
<evidence type="ECO:0000256" key="2">
    <source>
        <dbReference type="ARBA" id="ARBA00022763"/>
    </source>
</evidence>
<dbReference type="PANTHER" id="PTHR47961:SF10">
    <property type="entry name" value="ATP-DEPENDENT DNA HELICASE HEL308"/>
    <property type="match status" value="1"/>
</dbReference>
<dbReference type="AlphaFoldDB" id="A0A2K5AQW4"/>
<dbReference type="InterPro" id="IPR036390">
    <property type="entry name" value="WH_DNA-bd_sf"/>
</dbReference>
<feature type="domain" description="Helicase ATP-binding" evidence="11">
    <location>
        <begin position="43"/>
        <end position="214"/>
    </location>
</feature>
<dbReference type="Gene3D" id="1.10.150.20">
    <property type="entry name" value="5' to 3' exonuclease, C-terminal subdomain"/>
    <property type="match status" value="1"/>
</dbReference>
<dbReference type="Gene3D" id="1.10.3380.30">
    <property type="match status" value="1"/>
</dbReference>
<keyword evidence="4 10" id="KW-0347">Helicase</keyword>
<protein>
    <recommendedName>
        <fullName evidence="10">ATP-dependent DNA helicase Hel308</fullName>
        <ecNumber evidence="10">5.6.2.4</ecNumber>
    </recommendedName>
    <alternativeName>
        <fullName evidence="10">DNA 3'-5' helicase Hel308</fullName>
    </alternativeName>
</protein>
<dbReference type="RefSeq" id="WP_197706729.1">
    <property type="nucleotide sequence ID" value="NZ_LT981265.1"/>
</dbReference>
<dbReference type="InterPro" id="IPR048772">
    <property type="entry name" value="Hel308-like_dom4"/>
</dbReference>
<comment type="catalytic activity">
    <reaction evidence="10">
        <text>ATP + H2O = ADP + phosphate + H(+)</text>
        <dbReference type="Rhea" id="RHEA:13065"/>
        <dbReference type="ChEBI" id="CHEBI:15377"/>
        <dbReference type="ChEBI" id="CHEBI:15378"/>
        <dbReference type="ChEBI" id="CHEBI:30616"/>
        <dbReference type="ChEBI" id="CHEBI:43474"/>
        <dbReference type="ChEBI" id="CHEBI:456216"/>
        <dbReference type="EC" id="5.6.2.4"/>
    </reaction>
</comment>
<comment type="catalytic activity">
    <reaction evidence="9 10">
        <text>Couples ATP hydrolysis with the unwinding of duplex DNA by translocating in the 3'-5' direction.</text>
        <dbReference type="EC" id="5.6.2.4"/>
    </reaction>
</comment>
<dbReference type="GO" id="GO:0006281">
    <property type="term" value="P:DNA repair"/>
    <property type="evidence" value="ECO:0007669"/>
    <property type="project" value="UniProtKB-UniRule"/>
</dbReference>
<dbReference type="Pfam" id="PF21280">
    <property type="entry name" value="Helicase_dom4_arc"/>
    <property type="match status" value="1"/>
</dbReference>
<keyword evidence="1 10" id="KW-0547">Nucleotide-binding</keyword>
<dbReference type="HAMAP" id="MF_00442">
    <property type="entry name" value="Helicase_Hel308"/>
    <property type="match status" value="1"/>
</dbReference>
<dbReference type="Pfam" id="PF00271">
    <property type="entry name" value="Helicase_C"/>
    <property type="match status" value="1"/>
</dbReference>
<organism evidence="13 14">
    <name type="scientific">Candidatus Nitrosocaldus cavascurensis</name>
    <dbReference type="NCBI Taxonomy" id="2058097"/>
    <lineage>
        <taxon>Archaea</taxon>
        <taxon>Nitrososphaerota</taxon>
        <taxon>Nitrososphaeria</taxon>
        <taxon>Candidatus Nitrosocaldales</taxon>
        <taxon>Candidatus Nitrosocaldaceae</taxon>
        <taxon>Candidatus Nitrosocaldus</taxon>
    </lineage>
</organism>
<evidence type="ECO:0000256" key="9">
    <source>
        <dbReference type="ARBA" id="ARBA00034617"/>
    </source>
</evidence>
<accession>A0A2K5AQW4</accession>
<name>A0A2K5AQW4_9ARCH</name>
<proteinExistence type="inferred from homology"/>
<evidence type="ECO:0000259" key="11">
    <source>
        <dbReference type="PROSITE" id="PS51192"/>
    </source>
</evidence>
<evidence type="ECO:0000256" key="3">
    <source>
        <dbReference type="ARBA" id="ARBA00022801"/>
    </source>
</evidence>
<dbReference type="Pfam" id="PF00270">
    <property type="entry name" value="DEAD"/>
    <property type="match status" value="1"/>
</dbReference>
<dbReference type="InterPro" id="IPR022965">
    <property type="entry name" value="Helicase_Hel308"/>
</dbReference>
<dbReference type="SUPFAM" id="SSF158702">
    <property type="entry name" value="Sec63 N-terminal domain-like"/>
    <property type="match status" value="1"/>
</dbReference>
<dbReference type="SUPFAM" id="SSF46785">
    <property type="entry name" value="Winged helix' DNA-binding domain"/>
    <property type="match status" value="1"/>
</dbReference>
<evidence type="ECO:0000313" key="14">
    <source>
        <dbReference type="Proteomes" id="UP000236248"/>
    </source>
</evidence>
<comment type="function">
    <text evidence="10">DNA-dependent ATPase and 3'-5' DNA helicase that may be involved in repair of stalled replication forks.</text>
</comment>
<dbReference type="CDD" id="cd18795">
    <property type="entry name" value="SF2_C_Ski2"/>
    <property type="match status" value="1"/>
</dbReference>
<evidence type="ECO:0000256" key="10">
    <source>
        <dbReference type="HAMAP-Rule" id="MF_00442"/>
    </source>
</evidence>
<dbReference type="GeneID" id="41594927"/>
<dbReference type="PROSITE" id="PS51194">
    <property type="entry name" value="HELICASE_CTER"/>
    <property type="match status" value="1"/>
</dbReference>
<gene>
    <name evidence="10" type="primary">hel308</name>
    <name evidence="13" type="ORF">NCAV_0869</name>
</gene>
<dbReference type="InterPro" id="IPR011545">
    <property type="entry name" value="DEAD/DEAH_box_helicase_dom"/>
</dbReference>
<feature type="binding site" evidence="10">
    <location>
        <position position="38"/>
    </location>
    <ligand>
        <name>ATP</name>
        <dbReference type="ChEBI" id="CHEBI:30616"/>
    </ligand>
</feature>
<keyword evidence="7 10" id="KW-0234">DNA repair</keyword>
<keyword evidence="6 10" id="KW-0238">DNA-binding</keyword>
<keyword evidence="5 10" id="KW-0067">ATP-binding</keyword>
<keyword evidence="2 10" id="KW-0227">DNA damage</keyword>
<dbReference type="Gene3D" id="3.40.50.300">
    <property type="entry name" value="P-loop containing nucleotide triphosphate hydrolases"/>
    <property type="match status" value="2"/>
</dbReference>
<evidence type="ECO:0000256" key="7">
    <source>
        <dbReference type="ARBA" id="ARBA00023204"/>
    </source>
</evidence>
<dbReference type="EMBL" id="LT981265">
    <property type="protein sequence ID" value="SPC34046.1"/>
    <property type="molecule type" value="Genomic_DNA"/>
</dbReference>
<evidence type="ECO:0000256" key="1">
    <source>
        <dbReference type="ARBA" id="ARBA00022741"/>
    </source>
</evidence>
<dbReference type="InterPro" id="IPR050474">
    <property type="entry name" value="Hel308_SKI2-like"/>
</dbReference>
<dbReference type="InterPro" id="IPR014001">
    <property type="entry name" value="Helicase_ATP-bd"/>
</dbReference>
<evidence type="ECO:0000256" key="4">
    <source>
        <dbReference type="ARBA" id="ARBA00022806"/>
    </source>
</evidence>
<dbReference type="SUPFAM" id="SSF52540">
    <property type="entry name" value="P-loop containing nucleoside triphosphate hydrolases"/>
    <property type="match status" value="1"/>
</dbReference>
<dbReference type="EC" id="5.6.2.4" evidence="10"/>
<dbReference type="SMART" id="SM00490">
    <property type="entry name" value="HELICc"/>
    <property type="match status" value="1"/>
</dbReference>
<reference evidence="14" key="1">
    <citation type="submission" date="2018-01" db="EMBL/GenBank/DDBJ databases">
        <authorList>
            <person name="Kerou L M."/>
        </authorList>
    </citation>
    <scope>NUCLEOTIDE SEQUENCE [LARGE SCALE GENOMIC DNA]</scope>
    <source>
        <strain evidence="14">SCU2</strain>
    </source>
</reference>
<dbReference type="Pfam" id="PF14520">
    <property type="entry name" value="HHH_5"/>
    <property type="match status" value="1"/>
</dbReference>